<dbReference type="InterPro" id="IPR023213">
    <property type="entry name" value="CAT-like_dom_sf"/>
</dbReference>
<dbReference type="GO" id="GO:0008610">
    <property type="term" value="P:lipid biosynthetic process"/>
    <property type="evidence" value="ECO:0007669"/>
    <property type="project" value="UniProtKB-ARBA"/>
</dbReference>
<reference evidence="3" key="1">
    <citation type="submission" date="2015-02" db="EMBL/GenBank/DDBJ databases">
        <authorList>
            <person name="Ju K.-S."/>
            <person name="Doroghazi J.R."/>
            <person name="Metcalf W."/>
        </authorList>
    </citation>
    <scope>NUCLEOTIDE SEQUENCE [LARGE SCALE GENOMIC DNA]</scope>
    <source>
        <strain evidence="3">NRRL B-16380</strain>
    </source>
</reference>
<dbReference type="Gene3D" id="3.30.559.10">
    <property type="entry name" value="Chloramphenicol acetyltransferase-like domain"/>
    <property type="match status" value="1"/>
</dbReference>
<dbReference type="GO" id="GO:0003824">
    <property type="term" value="F:catalytic activity"/>
    <property type="evidence" value="ECO:0007669"/>
    <property type="project" value="InterPro"/>
</dbReference>
<name>A0A0M2GG80_9ACTN</name>
<evidence type="ECO:0000259" key="1">
    <source>
        <dbReference type="Pfam" id="PF00668"/>
    </source>
</evidence>
<keyword evidence="3" id="KW-1185">Reference proteome</keyword>
<evidence type="ECO:0000313" key="2">
    <source>
        <dbReference type="EMBL" id="KJK33656.1"/>
    </source>
</evidence>
<feature type="non-terminal residue" evidence="2">
    <location>
        <position position="296"/>
    </location>
</feature>
<dbReference type="PANTHER" id="PTHR45527:SF1">
    <property type="entry name" value="FATTY ACID SYNTHASE"/>
    <property type="match status" value="1"/>
</dbReference>
<dbReference type="EMBL" id="JYJH01000094">
    <property type="protein sequence ID" value="KJK33656.1"/>
    <property type="molecule type" value="Genomic_DNA"/>
</dbReference>
<dbReference type="PATRIC" id="fig|284040.3.peg.8359"/>
<protein>
    <recommendedName>
        <fullName evidence="1">Condensation domain-containing protein</fullName>
    </recommendedName>
</protein>
<dbReference type="GO" id="GO:0005829">
    <property type="term" value="C:cytosol"/>
    <property type="evidence" value="ECO:0007669"/>
    <property type="project" value="TreeGrafter"/>
</dbReference>
<evidence type="ECO:0000313" key="3">
    <source>
        <dbReference type="Proteomes" id="UP000034786"/>
    </source>
</evidence>
<accession>A0A0M2GG80</accession>
<comment type="caution">
    <text evidence="2">The sequence shown here is derived from an EMBL/GenBank/DDBJ whole genome shotgun (WGS) entry which is preliminary data.</text>
</comment>
<gene>
    <name evidence="2" type="ORF">UK15_38805</name>
</gene>
<dbReference type="GO" id="GO:0043041">
    <property type="term" value="P:amino acid activation for nonribosomal peptide biosynthetic process"/>
    <property type="evidence" value="ECO:0007669"/>
    <property type="project" value="TreeGrafter"/>
</dbReference>
<dbReference type="GO" id="GO:0044550">
    <property type="term" value="P:secondary metabolite biosynthetic process"/>
    <property type="evidence" value="ECO:0007669"/>
    <property type="project" value="TreeGrafter"/>
</dbReference>
<organism evidence="2 3">
    <name type="scientific">Streptomyces variegatus</name>
    <dbReference type="NCBI Taxonomy" id="284040"/>
    <lineage>
        <taxon>Bacteria</taxon>
        <taxon>Bacillati</taxon>
        <taxon>Actinomycetota</taxon>
        <taxon>Actinomycetes</taxon>
        <taxon>Kitasatosporales</taxon>
        <taxon>Streptomycetaceae</taxon>
        <taxon>Streptomyces</taxon>
    </lineage>
</organism>
<dbReference type="Pfam" id="PF00668">
    <property type="entry name" value="Condensation"/>
    <property type="match status" value="1"/>
</dbReference>
<dbReference type="RefSeq" id="WP_045297493.1">
    <property type="nucleotide sequence ID" value="NZ_JYJH01000094.1"/>
</dbReference>
<dbReference type="PANTHER" id="PTHR45527">
    <property type="entry name" value="NONRIBOSOMAL PEPTIDE SYNTHETASE"/>
    <property type="match status" value="1"/>
</dbReference>
<dbReference type="InterPro" id="IPR001242">
    <property type="entry name" value="Condensation_dom"/>
</dbReference>
<dbReference type="AlphaFoldDB" id="A0A0M2GG80"/>
<dbReference type="SUPFAM" id="SSF52777">
    <property type="entry name" value="CoA-dependent acyltransferases"/>
    <property type="match status" value="2"/>
</dbReference>
<dbReference type="Gene3D" id="3.30.559.30">
    <property type="entry name" value="Nonribosomal peptide synthetase, condensation domain"/>
    <property type="match status" value="1"/>
</dbReference>
<proteinExistence type="predicted"/>
<dbReference type="Proteomes" id="UP000034786">
    <property type="component" value="Unassembled WGS sequence"/>
</dbReference>
<dbReference type="STRING" id="284040.UK15_38805"/>
<sequence length="296" mass="32342">MSHELEDVWPLSPLQEGLVYHSLLDGEGPDVYAVQLILDFEGAVDAGALRAAGQALLDRHANLRAAFWVDDLDQPVQVVARDVELPWEEIDLSHLPVAETEAELRVFADAERARRFDLDRPPLLRMALIRHRDGEGAAGADRSRLVITQHHVLVDGWSSPLMVRELLALYDAKGDDSDLPPVTPYREYLVWLSEQDRDGAREAWTTALAGAEPTLLSTPAAAPVLDGAAPVPALPERFVTHVPQETTAALQAQARRLGVTLNTLVQCAWGVLLGRMTGQDDVVFGAVVSGRTPEIP</sequence>
<dbReference type="GO" id="GO:0031177">
    <property type="term" value="F:phosphopantetheine binding"/>
    <property type="evidence" value="ECO:0007669"/>
    <property type="project" value="TreeGrafter"/>
</dbReference>
<feature type="domain" description="Condensation" evidence="1">
    <location>
        <begin position="6"/>
        <end position="292"/>
    </location>
</feature>